<organism evidence="3">
    <name type="scientific">Lepeophtheirus salmonis</name>
    <name type="common">Salmon louse</name>
    <name type="synonym">Caligus salmonis</name>
    <dbReference type="NCBI Taxonomy" id="72036"/>
    <lineage>
        <taxon>Eukaryota</taxon>
        <taxon>Metazoa</taxon>
        <taxon>Ecdysozoa</taxon>
        <taxon>Arthropoda</taxon>
        <taxon>Crustacea</taxon>
        <taxon>Multicrustacea</taxon>
        <taxon>Hexanauplia</taxon>
        <taxon>Copepoda</taxon>
        <taxon>Siphonostomatoida</taxon>
        <taxon>Caligidae</taxon>
        <taxon>Lepeophtheirus</taxon>
    </lineage>
</organism>
<feature type="domain" description="ShKT" evidence="2">
    <location>
        <begin position="59"/>
        <end position="92"/>
    </location>
</feature>
<evidence type="ECO:0000256" key="1">
    <source>
        <dbReference type="SAM" id="SignalP"/>
    </source>
</evidence>
<dbReference type="InterPro" id="IPR003582">
    <property type="entry name" value="ShKT_dom"/>
</dbReference>
<feature type="domain" description="ShKT" evidence="2">
    <location>
        <begin position="93"/>
        <end position="127"/>
    </location>
</feature>
<dbReference type="Pfam" id="PF01549">
    <property type="entry name" value="ShK"/>
    <property type="match status" value="3"/>
</dbReference>
<accession>A0A0K2TKD3</accession>
<dbReference type="EMBL" id="HACA01008605">
    <property type="protein sequence ID" value="CDW25966.1"/>
    <property type="molecule type" value="Transcribed_RNA"/>
</dbReference>
<feature type="domain" description="ShKT" evidence="2">
    <location>
        <begin position="24"/>
        <end position="57"/>
    </location>
</feature>
<feature type="chain" id="PRO_5005487838" description="ShKT domain-containing protein" evidence="1">
    <location>
        <begin position="19"/>
        <end position="170"/>
    </location>
</feature>
<reference evidence="3" key="1">
    <citation type="submission" date="2014-05" db="EMBL/GenBank/DDBJ databases">
        <authorList>
            <person name="Chronopoulou M."/>
        </authorList>
    </citation>
    <scope>NUCLEOTIDE SEQUENCE</scope>
    <source>
        <tissue evidence="3">Whole organism</tissue>
    </source>
</reference>
<protein>
    <recommendedName>
        <fullName evidence="2">ShKT domain-containing protein</fullName>
    </recommendedName>
</protein>
<evidence type="ECO:0000313" key="3">
    <source>
        <dbReference type="EMBL" id="CDW25966.1"/>
    </source>
</evidence>
<keyword evidence="1" id="KW-0732">Signal</keyword>
<evidence type="ECO:0000259" key="2">
    <source>
        <dbReference type="SMART" id="SM00254"/>
    </source>
</evidence>
<name>A0A0K2TKD3_LEPSM</name>
<feature type="signal peptide" evidence="1">
    <location>
        <begin position="1"/>
        <end position="18"/>
    </location>
</feature>
<dbReference type="AlphaFoldDB" id="A0A0K2TKD3"/>
<sequence>MNSFHLVLIAFFLQGINGKITDTECVDDSETLCQRQEGSCYIPSIQHRCPVTCGVCKAKCKDYKDDCPLENEQCDYDETFQTECPKTCATCDVCEDLIDPLICNEGLSDCHHKYMRYACRKTCLYCMDPYNDVGNGAFCKMHKISGSCENNEVVIHMCKKTCNICDEETC</sequence>
<dbReference type="SMART" id="SM00254">
    <property type="entry name" value="ShKT"/>
    <property type="match status" value="3"/>
</dbReference>
<dbReference type="OrthoDB" id="5957066at2759"/>
<proteinExistence type="predicted"/>